<dbReference type="PROSITE" id="PS00375">
    <property type="entry name" value="UDPGT"/>
    <property type="match status" value="1"/>
</dbReference>
<comment type="similarity">
    <text evidence="1 4">Belongs to the UDP-glycosyltransferase family.</text>
</comment>
<dbReference type="OrthoDB" id="5835829at2759"/>
<dbReference type="EC" id="2.4.1.-" evidence="5"/>
<dbReference type="InterPro" id="IPR035595">
    <property type="entry name" value="UDP_glycos_trans_CS"/>
</dbReference>
<keyword evidence="3 4" id="KW-0808">Transferase</keyword>
<evidence type="ECO:0000256" key="1">
    <source>
        <dbReference type="ARBA" id="ARBA00009995"/>
    </source>
</evidence>
<dbReference type="CDD" id="cd03784">
    <property type="entry name" value="GT1_Gtf-like"/>
    <property type="match status" value="1"/>
</dbReference>
<dbReference type="OMA" id="WEENENQ"/>
<dbReference type="Gene3D" id="3.40.50.2000">
    <property type="entry name" value="Glycogen Phosphorylase B"/>
    <property type="match status" value="2"/>
</dbReference>
<dbReference type="SUPFAM" id="SSF53756">
    <property type="entry name" value="UDP-Glycosyltransferase/glycogen phosphorylase"/>
    <property type="match status" value="1"/>
</dbReference>
<dbReference type="GO" id="GO:0005737">
    <property type="term" value="C:cytoplasm"/>
    <property type="evidence" value="ECO:0000318"/>
    <property type="project" value="GO_Central"/>
</dbReference>
<dbReference type="GO" id="GO:0080044">
    <property type="term" value="F:quercetin 7-O-glucosyltransferase activity"/>
    <property type="evidence" value="ECO:0000318"/>
    <property type="project" value="GO_Central"/>
</dbReference>
<dbReference type="PANTHER" id="PTHR11926">
    <property type="entry name" value="GLUCOSYL/GLUCURONOSYL TRANSFERASES"/>
    <property type="match status" value="1"/>
</dbReference>
<dbReference type="FunFam" id="3.40.50.2000:FF:000019">
    <property type="entry name" value="Glycosyltransferase"/>
    <property type="match status" value="1"/>
</dbReference>
<dbReference type="PANTHER" id="PTHR11926:SF1534">
    <property type="entry name" value="GLYCOSYLTRANSFERASE"/>
    <property type="match status" value="1"/>
</dbReference>
<reference evidence="6" key="1">
    <citation type="submission" date="2013-07" db="EMBL/GenBank/DDBJ databases">
        <title>The genome of Eucalyptus grandis.</title>
        <authorList>
            <person name="Schmutz J."/>
            <person name="Hayes R."/>
            <person name="Myburg A."/>
            <person name="Tuskan G."/>
            <person name="Grattapaglia D."/>
            <person name="Rokhsar D.S."/>
        </authorList>
    </citation>
    <scope>NUCLEOTIDE SEQUENCE</scope>
    <source>
        <tissue evidence="6">Leaf extractions</tissue>
    </source>
</reference>
<organism evidence="6">
    <name type="scientific">Eucalyptus grandis</name>
    <name type="common">Flooded gum</name>
    <dbReference type="NCBI Taxonomy" id="71139"/>
    <lineage>
        <taxon>Eukaryota</taxon>
        <taxon>Viridiplantae</taxon>
        <taxon>Streptophyta</taxon>
        <taxon>Embryophyta</taxon>
        <taxon>Tracheophyta</taxon>
        <taxon>Spermatophyta</taxon>
        <taxon>Magnoliopsida</taxon>
        <taxon>eudicotyledons</taxon>
        <taxon>Gunneridae</taxon>
        <taxon>Pentapetalae</taxon>
        <taxon>rosids</taxon>
        <taxon>malvids</taxon>
        <taxon>Myrtales</taxon>
        <taxon>Myrtaceae</taxon>
        <taxon>Myrtoideae</taxon>
        <taxon>Eucalypteae</taxon>
        <taxon>Eucalyptus</taxon>
    </lineage>
</organism>
<protein>
    <recommendedName>
        <fullName evidence="5">Glycosyltransferase</fullName>
        <ecNumber evidence="5">2.4.1.-</ecNumber>
    </recommendedName>
</protein>
<dbReference type="EMBL" id="KK198760">
    <property type="protein sequence ID" value="KCW59918.1"/>
    <property type="molecule type" value="Genomic_DNA"/>
</dbReference>
<dbReference type="GO" id="GO:0080043">
    <property type="term" value="F:quercetin 3-O-glucosyltransferase activity"/>
    <property type="evidence" value="ECO:0000318"/>
    <property type="project" value="GO_Central"/>
</dbReference>
<proteinExistence type="inferred from homology"/>
<dbReference type="AlphaFoldDB" id="A0A059B1D8"/>
<dbReference type="KEGG" id="egr:104414255"/>
<dbReference type="InterPro" id="IPR002213">
    <property type="entry name" value="UDP_glucos_trans"/>
</dbReference>
<evidence type="ECO:0000256" key="2">
    <source>
        <dbReference type="ARBA" id="ARBA00022676"/>
    </source>
</evidence>
<evidence type="ECO:0000256" key="5">
    <source>
        <dbReference type="RuleBase" id="RU362057"/>
    </source>
</evidence>
<accession>A0A059B1D8</accession>
<keyword evidence="2 4" id="KW-0328">Glycosyltransferase</keyword>
<dbReference type="eggNOG" id="KOG1192">
    <property type="taxonomic scope" value="Eukaryota"/>
</dbReference>
<evidence type="ECO:0000256" key="4">
    <source>
        <dbReference type="RuleBase" id="RU003718"/>
    </source>
</evidence>
<gene>
    <name evidence="6" type="ORF">EUGRSUZ_H02642</name>
</gene>
<evidence type="ECO:0000313" key="6">
    <source>
        <dbReference type="EMBL" id="KCW59918.1"/>
    </source>
</evidence>
<dbReference type="Gramene" id="KCW59918">
    <property type="protein sequence ID" value="KCW59918"/>
    <property type="gene ID" value="EUGRSUZ_H02642"/>
</dbReference>
<evidence type="ECO:0000256" key="3">
    <source>
        <dbReference type="ARBA" id="ARBA00022679"/>
    </source>
</evidence>
<name>A0A059B1D8_EUCGR</name>
<dbReference type="Pfam" id="PF00201">
    <property type="entry name" value="UDPGT"/>
    <property type="match status" value="1"/>
</dbReference>
<sequence>MNHQHFLIISFRGQGHLNPTIQLAKRLVWAGAQVTYANAVDGRNVRTIKTPISMEGLSHTSFSVTDDDAGEPSSYEDRISEIKRVGSRNLRELIVSLSEKDRPVTFLIYTVLLPWAADVARDLGVPSAFLSIQSAAVFAIYHHYFNSRSGFYQSSKNEPPTTISLPGLPPLTPEDLPSFLLPTDPNFPIVPTFQEHILTLEKETNPCVLLNTFDALEEDLIKAGMENMKLFAIGPLIPLAYLDNKDRPLDNSFGCDLFDCSTDYLQWLDSKPASSVIYVSFGSLAVLKKNQMEELCQGLRESGQPFLWVIRPSNTSEQEEIDTMIKGRIDGDSGLIVPWCLQVEVLNHKSIGCHVTHCGWNSTLESLTAGVPMVACPQFSDQLTNAKLIQDVWGVGVKARADGEGVVGREEMKRCLDLVMGPTHEEGMRESASKWKALARRAVKESGSSDDNLRLFMAGLK</sequence>
<dbReference type="InParanoid" id="A0A059B1D8"/>